<dbReference type="EMBL" id="HBHQ01017056">
    <property type="protein sequence ID" value="CAD9819583.1"/>
    <property type="molecule type" value="Transcribed_RNA"/>
</dbReference>
<dbReference type="SUPFAM" id="SSF55785">
    <property type="entry name" value="PYP-like sensor domain (PAS domain)"/>
    <property type="match status" value="1"/>
</dbReference>
<dbReference type="PROSITE" id="PS00036">
    <property type="entry name" value="BZIP_BASIC"/>
    <property type="match status" value="1"/>
</dbReference>
<proteinExistence type="predicted"/>
<dbReference type="GO" id="GO:0003700">
    <property type="term" value="F:DNA-binding transcription factor activity"/>
    <property type="evidence" value="ECO:0007669"/>
    <property type="project" value="InterPro"/>
</dbReference>
<feature type="region of interest" description="Disordered" evidence="1">
    <location>
        <begin position="270"/>
        <end position="311"/>
    </location>
</feature>
<feature type="compositionally biased region" description="Low complexity" evidence="1">
    <location>
        <begin position="209"/>
        <end position="232"/>
    </location>
</feature>
<feature type="compositionally biased region" description="Polar residues" evidence="1">
    <location>
        <begin position="570"/>
        <end position="590"/>
    </location>
</feature>
<reference evidence="3" key="1">
    <citation type="submission" date="2021-01" db="EMBL/GenBank/DDBJ databases">
        <authorList>
            <person name="Corre E."/>
            <person name="Pelletier E."/>
            <person name="Niang G."/>
            <person name="Scheremetjew M."/>
            <person name="Finn R."/>
            <person name="Kale V."/>
            <person name="Holt S."/>
            <person name="Cochrane G."/>
            <person name="Meng A."/>
            <person name="Brown T."/>
            <person name="Cohen L."/>
        </authorList>
    </citation>
    <scope>NUCLEOTIDE SEQUENCE</scope>
    <source>
        <strain evidence="3">CCMP2084</strain>
    </source>
</reference>
<feature type="region of interest" description="Disordered" evidence="1">
    <location>
        <begin position="739"/>
        <end position="798"/>
    </location>
</feature>
<accession>A0A7S2UHM5</accession>
<dbReference type="CDD" id="cd00130">
    <property type="entry name" value="PAS"/>
    <property type="match status" value="1"/>
</dbReference>
<dbReference type="PROSITE" id="PS50112">
    <property type="entry name" value="PAS"/>
    <property type="match status" value="1"/>
</dbReference>
<feature type="region of interest" description="Disordered" evidence="1">
    <location>
        <begin position="1"/>
        <end position="88"/>
    </location>
</feature>
<feature type="compositionally biased region" description="Low complexity" evidence="1">
    <location>
        <begin position="619"/>
        <end position="630"/>
    </location>
</feature>
<feature type="compositionally biased region" description="Low complexity" evidence="1">
    <location>
        <begin position="29"/>
        <end position="50"/>
    </location>
</feature>
<dbReference type="Gene3D" id="3.30.450.20">
    <property type="entry name" value="PAS domain"/>
    <property type="match status" value="1"/>
</dbReference>
<feature type="compositionally biased region" description="Polar residues" evidence="1">
    <location>
        <begin position="937"/>
        <end position="949"/>
    </location>
</feature>
<feature type="region of interest" description="Disordered" evidence="1">
    <location>
        <begin position="209"/>
        <end position="240"/>
    </location>
</feature>
<dbReference type="SMART" id="SM00091">
    <property type="entry name" value="PAS"/>
    <property type="match status" value="1"/>
</dbReference>
<evidence type="ECO:0000256" key="1">
    <source>
        <dbReference type="SAM" id="MobiDB-lite"/>
    </source>
</evidence>
<dbReference type="InterPro" id="IPR004827">
    <property type="entry name" value="bZIP"/>
</dbReference>
<feature type="compositionally biased region" description="Polar residues" evidence="1">
    <location>
        <begin position="76"/>
        <end position="88"/>
    </location>
</feature>
<feature type="compositionally biased region" description="Low complexity" evidence="1">
    <location>
        <begin position="270"/>
        <end position="310"/>
    </location>
</feature>
<protein>
    <recommendedName>
        <fullName evidence="2">PAS domain-containing protein</fullName>
    </recommendedName>
</protein>
<dbReference type="AlphaFoldDB" id="A0A7S2UHM5"/>
<feature type="compositionally biased region" description="Basic and acidic residues" evidence="1">
    <location>
        <begin position="598"/>
        <end position="610"/>
    </location>
</feature>
<feature type="compositionally biased region" description="Polar residues" evidence="1">
    <location>
        <begin position="866"/>
        <end position="877"/>
    </location>
</feature>
<feature type="region of interest" description="Disordered" evidence="1">
    <location>
        <begin position="916"/>
        <end position="1012"/>
    </location>
</feature>
<feature type="domain" description="PAS" evidence="2">
    <location>
        <begin position="441"/>
        <end position="511"/>
    </location>
</feature>
<feature type="compositionally biased region" description="Low complexity" evidence="1">
    <location>
        <begin position="774"/>
        <end position="793"/>
    </location>
</feature>
<feature type="compositionally biased region" description="Polar residues" evidence="1">
    <location>
        <begin position="654"/>
        <end position="687"/>
    </location>
</feature>
<feature type="compositionally biased region" description="Basic and acidic residues" evidence="1">
    <location>
        <begin position="511"/>
        <end position="540"/>
    </location>
</feature>
<dbReference type="Pfam" id="PF00989">
    <property type="entry name" value="PAS"/>
    <property type="match status" value="1"/>
</dbReference>
<organism evidence="3">
    <name type="scientific">Attheya septentrionalis</name>
    <dbReference type="NCBI Taxonomy" id="420275"/>
    <lineage>
        <taxon>Eukaryota</taxon>
        <taxon>Sar</taxon>
        <taxon>Stramenopiles</taxon>
        <taxon>Ochrophyta</taxon>
        <taxon>Bacillariophyta</taxon>
        <taxon>Coscinodiscophyceae</taxon>
        <taxon>Chaetocerotophycidae</taxon>
        <taxon>Chaetocerotales</taxon>
        <taxon>Attheyaceae</taxon>
        <taxon>Attheya</taxon>
    </lineage>
</organism>
<name>A0A7S2UHM5_9STRA</name>
<sequence>MTESSTPKQTTKRRRPSASSSRAGKKSKAAGQTQAAAAASAVAAALSAQAMSSLPPTNNNNGGDNNPQYAHPPISHTGTNGANTLYQHSNTAPAFPGFDVSTSSAAATMLMNPQAALTAMQALLYQQQQQQQQHQHQQQQQCTPAPAPAPETIAAAPTGVPPTFADFLAAASSGGWIGVQPPVPPPEQQTQQQQQVANMNHAGLIAAALQQAQQQKQHQQQQHQQEKAQPQARASPLSNSNGSTVLPLVSIAASAPFAPAIARVISATKNSISSNSNSNSTSSVRSTTRPDTPTTTSHVSSTTASSSSGSINRVVAPQLAKSSPSSSNTDLHQHMVKVPHRRHDNHSPPTVSLIRQQQQRQQHRAMFANMQNWKLGQLEAHVQFLRNANQPIPQPVALLLADARKKEEKRTAKRVANRKSACTSRARKKALVEEMTKTNARLRRQAMILSLLPDMVVAITEDGEITFCSAQVERILRHPVTDLVGAKLTDILVPSSREALDRLTSDLVATEESKETDANNKGEETTDRRPNNEIVNKAEGEESGGESSSSGAAVVSDTSFPPSEVKVQDNRTQLQGQGESASDVSNSGDNVTVVADVNNKKEGISKDVAPKKAAHPQNSSSDDSLSLSSDAKNLRKASESLNLNVRLHNAKRFGNTQQSGPASHTDDVTGQSVTANNADAKLSSLQHHPSAGGKVPTGPDSTGSKEAKNTNTKAADQPAANGMMFECIGENSASSSNSFLASVEEQKKKAQRRQVENVNENLSEDSGYREESGESPSSPEDSASLASDTSSNSRNDRRKPLAPTCNVCLIRDDLTTIWCEVTSSIRTRIIKDEIFDEDGESQLGESDVAPATTNSMATVSGIKGSKSVTSGSVNGEEQTPENDHVKELLLCLRPIRDGRETVDENLRFIPVSKRSIGSEEAGCSKGEAKDTEKLTPVPSSNSVHSNTAKSADLCDGSSSTGIGSPDKGKQRPMKKRPPRSMAELSAQEQAAKKARLAGAVTTPGGRTTDTEKSVVESLMLMSNKAN</sequence>
<dbReference type="InterPro" id="IPR035965">
    <property type="entry name" value="PAS-like_dom_sf"/>
</dbReference>
<evidence type="ECO:0000313" key="3">
    <source>
        <dbReference type="EMBL" id="CAD9819583.1"/>
    </source>
</evidence>
<feature type="region of interest" description="Disordered" evidence="1">
    <location>
        <begin position="176"/>
        <end position="196"/>
    </location>
</feature>
<feature type="region of interest" description="Disordered" evidence="1">
    <location>
        <begin position="839"/>
        <end position="881"/>
    </location>
</feature>
<feature type="region of interest" description="Disordered" evidence="1">
    <location>
        <begin position="131"/>
        <end position="160"/>
    </location>
</feature>
<dbReference type="InterPro" id="IPR013767">
    <property type="entry name" value="PAS_fold"/>
</dbReference>
<dbReference type="CDD" id="cd14686">
    <property type="entry name" value="bZIP"/>
    <property type="match status" value="1"/>
</dbReference>
<dbReference type="InterPro" id="IPR000014">
    <property type="entry name" value="PAS"/>
</dbReference>
<gene>
    <name evidence="3" type="ORF">ASEP1449_LOCUS11416</name>
</gene>
<feature type="region of interest" description="Disordered" evidence="1">
    <location>
        <begin position="504"/>
        <end position="718"/>
    </location>
</feature>
<evidence type="ECO:0000259" key="2">
    <source>
        <dbReference type="PROSITE" id="PS50112"/>
    </source>
</evidence>
<feature type="compositionally biased region" description="Low complexity" evidence="1">
    <location>
        <begin position="131"/>
        <end position="157"/>
    </location>
</feature>